<dbReference type="EMBL" id="QJNS01000083">
    <property type="protein sequence ID" value="RYO88658.1"/>
    <property type="molecule type" value="Genomic_DNA"/>
</dbReference>
<dbReference type="Proteomes" id="UP000294003">
    <property type="component" value="Unassembled WGS sequence"/>
</dbReference>
<feature type="region of interest" description="Disordered" evidence="1">
    <location>
        <begin position="276"/>
        <end position="303"/>
    </location>
</feature>
<comment type="caution">
    <text evidence="3">The sequence shown here is derived from an EMBL/GenBank/DDBJ whole genome shotgun (WGS) entry which is preliminary data.</text>
</comment>
<organism evidence="3 4">
    <name type="scientific">Monosporascus cannonballus</name>
    <dbReference type="NCBI Taxonomy" id="155416"/>
    <lineage>
        <taxon>Eukaryota</taxon>
        <taxon>Fungi</taxon>
        <taxon>Dikarya</taxon>
        <taxon>Ascomycota</taxon>
        <taxon>Pezizomycotina</taxon>
        <taxon>Sordariomycetes</taxon>
        <taxon>Xylariomycetidae</taxon>
        <taxon>Xylariales</taxon>
        <taxon>Xylariales incertae sedis</taxon>
        <taxon>Monosporascus</taxon>
    </lineage>
</organism>
<dbReference type="Pfam" id="PF20150">
    <property type="entry name" value="2EXR"/>
    <property type="match status" value="1"/>
</dbReference>
<protein>
    <recommendedName>
        <fullName evidence="2">2EXR domain-containing protein</fullName>
    </recommendedName>
</protein>
<accession>A0ABY0HA10</accession>
<evidence type="ECO:0000256" key="1">
    <source>
        <dbReference type="SAM" id="MobiDB-lite"/>
    </source>
</evidence>
<sequence>MVAHEHFHHDGDDGDHNRSHRCVFSDSHSFPYFASLPPELRAQIWQAAIPTPGINFFNVHSFPGDHAGVNRSDSPPWLYLDMRRLAIEDSDEEVSEYDPSAWQARNIIRQTCREARDVCAIPPDRRATVVLTRPRRGLFIRAGDEQLRRLTPMAATEGDGGCSSPRADAVVIRHTPKVSRVIHVHADDILSLSLENCSFNLPYEETFTASAKTGGSDNDYESGWAYDPQLTPLPVGVAWNRYCINVARGSREVMHAVAQVVPGMLVGVGFEAEAEARPAEPKSESGSASAPESQSLPPSGGVPAHYERRQGVLVMIDAHAQEIGDHTLAELTSVQDVHRDRFGDSYVPLPFASSSIRGEGCFPYRLTRVWPDLTETRVQYLQSAQLRPTKRPLGLA</sequence>
<evidence type="ECO:0000313" key="3">
    <source>
        <dbReference type="EMBL" id="RYO88658.1"/>
    </source>
</evidence>
<gene>
    <name evidence="3" type="ORF">DL762_003584</name>
</gene>
<keyword evidence="4" id="KW-1185">Reference proteome</keyword>
<name>A0ABY0HA10_9PEZI</name>
<evidence type="ECO:0000259" key="2">
    <source>
        <dbReference type="Pfam" id="PF20150"/>
    </source>
</evidence>
<feature type="compositionally biased region" description="Polar residues" evidence="1">
    <location>
        <begin position="284"/>
        <end position="297"/>
    </location>
</feature>
<proteinExistence type="predicted"/>
<dbReference type="InterPro" id="IPR045518">
    <property type="entry name" value="2EXR"/>
</dbReference>
<reference evidence="3 4" key="1">
    <citation type="submission" date="2018-06" db="EMBL/GenBank/DDBJ databases">
        <title>Complete Genomes of Monosporascus.</title>
        <authorList>
            <person name="Robinson A.J."/>
            <person name="Natvig D.O."/>
        </authorList>
    </citation>
    <scope>NUCLEOTIDE SEQUENCE [LARGE SCALE GENOMIC DNA]</scope>
    <source>
        <strain evidence="3 4">CBS 609.92</strain>
    </source>
</reference>
<feature type="domain" description="2EXR" evidence="2">
    <location>
        <begin position="30"/>
        <end position="124"/>
    </location>
</feature>
<evidence type="ECO:0000313" key="4">
    <source>
        <dbReference type="Proteomes" id="UP000294003"/>
    </source>
</evidence>